<protein>
    <submittedName>
        <fullName evidence="1">Uncharacterized protein</fullName>
    </submittedName>
</protein>
<organism evidence="1 2">
    <name type="scientific">Alosa alosa</name>
    <name type="common">allis shad</name>
    <dbReference type="NCBI Taxonomy" id="278164"/>
    <lineage>
        <taxon>Eukaryota</taxon>
        <taxon>Metazoa</taxon>
        <taxon>Chordata</taxon>
        <taxon>Craniata</taxon>
        <taxon>Vertebrata</taxon>
        <taxon>Euteleostomi</taxon>
        <taxon>Actinopterygii</taxon>
        <taxon>Neopterygii</taxon>
        <taxon>Teleostei</taxon>
        <taxon>Clupei</taxon>
        <taxon>Clupeiformes</taxon>
        <taxon>Clupeoidei</taxon>
        <taxon>Clupeidae</taxon>
        <taxon>Alosa</taxon>
    </lineage>
</organism>
<evidence type="ECO:0000313" key="2">
    <source>
        <dbReference type="Proteomes" id="UP000823561"/>
    </source>
</evidence>
<name>A0AAV6GM90_9TELE</name>
<gene>
    <name evidence="1" type="ORF">AALO_G00130610</name>
</gene>
<dbReference type="Proteomes" id="UP000823561">
    <property type="component" value="Chromosome 9"/>
</dbReference>
<proteinExistence type="predicted"/>
<dbReference type="AlphaFoldDB" id="A0AAV6GM90"/>
<sequence length="85" mass="9873">MPGTGRCWVCGQVGQDILYSGRQGGERLWFWSRFCTQFLVARFWSAVHSRRLQSWRDVVASRQVEQDKSVYFGVQRWVPSPAGFS</sequence>
<reference evidence="1" key="1">
    <citation type="submission" date="2020-10" db="EMBL/GenBank/DDBJ databases">
        <title>Chromosome-scale genome assembly of the Allis shad, Alosa alosa.</title>
        <authorList>
            <person name="Margot Z."/>
            <person name="Christophe K."/>
            <person name="Cabau C."/>
            <person name="Louis A."/>
            <person name="Berthelot C."/>
            <person name="Parey E."/>
            <person name="Roest Crollius H."/>
            <person name="Montfort J."/>
            <person name="Robinson-Rechavi M."/>
            <person name="Bucao C."/>
            <person name="Bouchez O."/>
            <person name="Gislard M."/>
            <person name="Lluch J."/>
            <person name="Milhes M."/>
            <person name="Lampietro C."/>
            <person name="Lopez Roques C."/>
            <person name="Donnadieu C."/>
            <person name="Braasch I."/>
            <person name="Desvignes T."/>
            <person name="Postlethwait J."/>
            <person name="Bobe J."/>
            <person name="Guiguen Y."/>
        </authorList>
    </citation>
    <scope>NUCLEOTIDE SEQUENCE</scope>
    <source>
        <strain evidence="1">M-15738</strain>
        <tissue evidence="1">Blood</tissue>
    </source>
</reference>
<keyword evidence="2" id="KW-1185">Reference proteome</keyword>
<dbReference type="EMBL" id="JADWDJ010000009">
    <property type="protein sequence ID" value="KAG5276323.1"/>
    <property type="molecule type" value="Genomic_DNA"/>
</dbReference>
<comment type="caution">
    <text evidence="1">The sequence shown here is derived from an EMBL/GenBank/DDBJ whole genome shotgun (WGS) entry which is preliminary data.</text>
</comment>
<accession>A0AAV6GM90</accession>
<evidence type="ECO:0000313" key="1">
    <source>
        <dbReference type="EMBL" id="KAG5276323.1"/>
    </source>
</evidence>